<evidence type="ECO:0000313" key="5">
    <source>
        <dbReference type="Proteomes" id="UP001591681"/>
    </source>
</evidence>
<dbReference type="InterPro" id="IPR023780">
    <property type="entry name" value="Chromo_domain"/>
</dbReference>
<gene>
    <name evidence="4" type="ORF">ACEWY4_010393</name>
</gene>
<evidence type="ECO:0000256" key="1">
    <source>
        <dbReference type="ARBA" id="ARBA00004123"/>
    </source>
</evidence>
<keyword evidence="5" id="KW-1185">Reference proteome</keyword>
<dbReference type="EMBL" id="JBHFQA010000009">
    <property type="protein sequence ID" value="KAL2093081.1"/>
    <property type="molecule type" value="Genomic_DNA"/>
</dbReference>
<dbReference type="SUPFAM" id="SSF54160">
    <property type="entry name" value="Chromo domain-like"/>
    <property type="match status" value="1"/>
</dbReference>
<accession>A0ABD1K1S4</accession>
<dbReference type="InterPro" id="IPR032567">
    <property type="entry name" value="RTL1-rel"/>
</dbReference>
<dbReference type="Pfam" id="PF24626">
    <property type="entry name" value="SH3_Tf2-1"/>
    <property type="match status" value="1"/>
</dbReference>
<dbReference type="InterPro" id="IPR000953">
    <property type="entry name" value="Chromo/chromo_shadow_dom"/>
</dbReference>
<dbReference type="Pfam" id="PF00385">
    <property type="entry name" value="Chromo"/>
    <property type="match status" value="1"/>
</dbReference>
<dbReference type="Gene3D" id="2.40.50.40">
    <property type="match status" value="1"/>
</dbReference>
<dbReference type="InterPro" id="IPR056924">
    <property type="entry name" value="SH3_Tf2-1"/>
</dbReference>
<comment type="caution">
    <text evidence="4">The sequence shown here is derived from an EMBL/GenBank/DDBJ whole genome shotgun (WGS) entry which is preliminary data.</text>
</comment>
<dbReference type="Proteomes" id="UP001591681">
    <property type="component" value="Unassembled WGS sequence"/>
</dbReference>
<dbReference type="SMART" id="SM00298">
    <property type="entry name" value="CHROMO"/>
    <property type="match status" value="1"/>
</dbReference>
<dbReference type="SUPFAM" id="SSF56672">
    <property type="entry name" value="DNA/RNA polymerases"/>
    <property type="match status" value="1"/>
</dbReference>
<evidence type="ECO:0000313" key="4">
    <source>
        <dbReference type="EMBL" id="KAL2093081.1"/>
    </source>
</evidence>
<evidence type="ECO:0000256" key="2">
    <source>
        <dbReference type="SAM" id="MobiDB-lite"/>
    </source>
</evidence>
<feature type="region of interest" description="Disordered" evidence="2">
    <location>
        <begin position="425"/>
        <end position="461"/>
    </location>
</feature>
<dbReference type="PROSITE" id="PS50013">
    <property type="entry name" value="CHROMO_2"/>
    <property type="match status" value="1"/>
</dbReference>
<dbReference type="Gene3D" id="3.10.10.10">
    <property type="entry name" value="HIV Type 1 Reverse Transcriptase, subunit A, domain 1"/>
    <property type="match status" value="1"/>
</dbReference>
<reference evidence="4 5" key="1">
    <citation type="submission" date="2024-09" db="EMBL/GenBank/DDBJ databases">
        <title>A chromosome-level genome assembly of Gray's grenadier anchovy, Coilia grayii.</title>
        <authorList>
            <person name="Fu Z."/>
        </authorList>
    </citation>
    <scope>NUCLEOTIDE SEQUENCE [LARGE SCALE GENOMIC DNA]</scope>
    <source>
        <strain evidence="4">G4</strain>
        <tissue evidence="4">Muscle</tissue>
    </source>
</reference>
<comment type="subcellular location">
    <subcellularLocation>
        <location evidence="1">Nucleus</location>
    </subcellularLocation>
</comment>
<evidence type="ECO:0000259" key="3">
    <source>
        <dbReference type="PROSITE" id="PS50013"/>
    </source>
</evidence>
<dbReference type="AlphaFoldDB" id="A0ABD1K1S4"/>
<dbReference type="InterPro" id="IPR016197">
    <property type="entry name" value="Chromo-like_dom_sf"/>
</dbReference>
<protein>
    <recommendedName>
        <fullName evidence="3">Chromo domain-containing protein</fullName>
    </recommendedName>
</protein>
<organism evidence="4 5">
    <name type="scientific">Coilia grayii</name>
    <name type="common">Gray's grenadier anchovy</name>
    <dbReference type="NCBI Taxonomy" id="363190"/>
    <lineage>
        <taxon>Eukaryota</taxon>
        <taxon>Metazoa</taxon>
        <taxon>Chordata</taxon>
        <taxon>Craniata</taxon>
        <taxon>Vertebrata</taxon>
        <taxon>Euteleostomi</taxon>
        <taxon>Actinopterygii</taxon>
        <taxon>Neopterygii</taxon>
        <taxon>Teleostei</taxon>
        <taxon>Clupei</taxon>
        <taxon>Clupeiformes</taxon>
        <taxon>Clupeoidei</taxon>
        <taxon>Engraulidae</taxon>
        <taxon>Coilinae</taxon>
        <taxon>Coilia</taxon>
    </lineage>
</organism>
<dbReference type="PANTHER" id="PTHR15503:SF36">
    <property type="entry name" value="RETROTRANSPOSON GAG-LIKE PROTEIN 5"/>
    <property type="match status" value="1"/>
</dbReference>
<name>A0ABD1K1S4_9TELE</name>
<feature type="domain" description="Chromo" evidence="3">
    <location>
        <begin position="361"/>
        <end position="419"/>
    </location>
</feature>
<dbReference type="PANTHER" id="PTHR15503">
    <property type="entry name" value="LDOC1 RELATED"/>
    <property type="match status" value="1"/>
</dbReference>
<proteinExistence type="predicted"/>
<dbReference type="GO" id="GO:0005634">
    <property type="term" value="C:nucleus"/>
    <property type="evidence" value="ECO:0007669"/>
    <property type="project" value="UniProtKB-SubCell"/>
</dbReference>
<sequence>MTHKLRDPPSFAELLKEVREEENMVSNHSTAKATVSLSSVSSANTAPCDTDIEILKKEITDLKSEPLILGYPWLCQHNSRIGWRTGTVLEWGVDCHQVCLLSAARPARSGPIDVPPDLSGIPECYHSLRAVFSKSKAMSLPLHRPYDCAIDLLPGSTPPRGRLYSLSAPERRAMEEYISDALAAGIIRPSSSPAGAGFFFIGKKDGSLRPCIDYRGWNDCVYGYQSPLFSSQEGEVSCPSALANARRCRRTWARARAALLQAVTAYSIGANRRRTPAPTYRAGQKVWLSAKDLPIRVESRKLAARFLGPFVVERVISPTAVRLRLPSTMRVHTTFHVSRVKPVCRSPLAPAAPPPMGDPVYTVRRLLRSQRRGRGIQYLVDWEGYVPEERSWIPAGRILYPAVIADFHRQHTDQPALRRGRLRGVLQAARAPPDPVPVPSAVGSQPPSEDDAQDSDRSEEY</sequence>
<dbReference type="InterPro" id="IPR043502">
    <property type="entry name" value="DNA/RNA_pol_sf"/>
</dbReference>